<dbReference type="CDD" id="cd13585">
    <property type="entry name" value="PBP2_TMBP_like"/>
    <property type="match status" value="1"/>
</dbReference>
<evidence type="ECO:0000256" key="1">
    <source>
        <dbReference type="ARBA" id="ARBA00022475"/>
    </source>
</evidence>
<dbReference type="PROSITE" id="PS51257">
    <property type="entry name" value="PROKAR_LIPOPROTEIN"/>
    <property type="match status" value="1"/>
</dbReference>
<dbReference type="PANTHER" id="PTHR43649">
    <property type="entry name" value="ARABINOSE-BINDING PROTEIN-RELATED"/>
    <property type="match status" value="1"/>
</dbReference>
<keyword evidence="8" id="KW-1185">Reference proteome</keyword>
<dbReference type="RefSeq" id="WP_184869368.1">
    <property type="nucleotide sequence ID" value="NZ_BAAAWY010000095.1"/>
</dbReference>
<dbReference type="SUPFAM" id="SSF53850">
    <property type="entry name" value="Periplasmic binding protein-like II"/>
    <property type="match status" value="1"/>
</dbReference>
<keyword evidence="5" id="KW-0449">Lipoprotein</keyword>
<dbReference type="Gene3D" id="3.40.190.10">
    <property type="entry name" value="Periplasmic binding protein-like II"/>
    <property type="match status" value="1"/>
</dbReference>
<organism evidence="7 8">
    <name type="scientific">Kutzneria kofuensis</name>
    <dbReference type="NCBI Taxonomy" id="103725"/>
    <lineage>
        <taxon>Bacteria</taxon>
        <taxon>Bacillati</taxon>
        <taxon>Actinomycetota</taxon>
        <taxon>Actinomycetes</taxon>
        <taxon>Pseudonocardiales</taxon>
        <taxon>Pseudonocardiaceae</taxon>
        <taxon>Kutzneria</taxon>
    </lineage>
</organism>
<gene>
    <name evidence="7" type="ORF">BJ998_008138</name>
</gene>
<comment type="caution">
    <text evidence="7">The sequence shown here is derived from an EMBL/GenBank/DDBJ whole genome shotgun (WGS) entry which is preliminary data.</text>
</comment>
<accession>A0A7W9KQJ1</accession>
<proteinExistence type="predicted"/>
<name>A0A7W9KQJ1_9PSEU</name>
<dbReference type="EMBL" id="JACHIR010000002">
    <property type="protein sequence ID" value="MBB5896879.1"/>
    <property type="molecule type" value="Genomic_DNA"/>
</dbReference>
<keyword evidence="3" id="KW-0472">Membrane</keyword>
<evidence type="ECO:0000256" key="4">
    <source>
        <dbReference type="ARBA" id="ARBA00023139"/>
    </source>
</evidence>
<feature type="chain" id="PRO_5038533343" evidence="6">
    <location>
        <begin position="19"/>
        <end position="430"/>
    </location>
</feature>
<evidence type="ECO:0000256" key="2">
    <source>
        <dbReference type="ARBA" id="ARBA00022729"/>
    </source>
</evidence>
<evidence type="ECO:0000256" key="3">
    <source>
        <dbReference type="ARBA" id="ARBA00023136"/>
    </source>
</evidence>
<keyword evidence="4" id="KW-0564">Palmitate</keyword>
<reference evidence="7 8" key="1">
    <citation type="submission" date="2020-08" db="EMBL/GenBank/DDBJ databases">
        <title>Sequencing the genomes of 1000 actinobacteria strains.</title>
        <authorList>
            <person name="Klenk H.-P."/>
        </authorList>
    </citation>
    <scope>NUCLEOTIDE SEQUENCE [LARGE SCALE GENOMIC DNA]</scope>
    <source>
        <strain evidence="7 8">DSM 43851</strain>
    </source>
</reference>
<dbReference type="PANTHER" id="PTHR43649:SF33">
    <property type="entry name" value="POLYGALACTURONAN_RHAMNOGALACTURONAN-BINDING PROTEIN YTCQ"/>
    <property type="match status" value="1"/>
</dbReference>
<dbReference type="Proteomes" id="UP000585638">
    <property type="component" value="Unassembled WGS sequence"/>
</dbReference>
<keyword evidence="7" id="KW-0762">Sugar transport</keyword>
<evidence type="ECO:0000313" key="8">
    <source>
        <dbReference type="Proteomes" id="UP000585638"/>
    </source>
</evidence>
<dbReference type="InterPro" id="IPR050490">
    <property type="entry name" value="Bact_solute-bd_prot1"/>
</dbReference>
<keyword evidence="1" id="KW-1003">Cell membrane</keyword>
<evidence type="ECO:0000313" key="7">
    <source>
        <dbReference type="EMBL" id="MBB5896879.1"/>
    </source>
</evidence>
<keyword evidence="2 6" id="KW-0732">Signal</keyword>
<dbReference type="AlphaFoldDB" id="A0A7W9KQJ1"/>
<protein>
    <submittedName>
        <fullName evidence="7">Multiple sugar transport system substrate-binding protein</fullName>
    </submittedName>
</protein>
<keyword evidence="7" id="KW-0813">Transport</keyword>
<evidence type="ECO:0000256" key="5">
    <source>
        <dbReference type="ARBA" id="ARBA00023288"/>
    </source>
</evidence>
<sequence length="430" mass="45807">MSRIRATALALVCGLALAGCGDDGGGGAETITFWDNNGGPARTPVFQHLIGEFERANPGIHVEYVGIPSSSVQQKYDTAIAGGATPDVGGITTSYLSDLVGQDALEPLDDRLAASPLHDKLLPNLVDDIRKASGDHKLYELPSSANLDVIWYRKDWFAQAGLQPPSTWDELIADATKLTDKAANRYGYTVRGGAGSVFQLLSEAYAYSGVPTFFTDNGVSTTADPGNVDLVRKIAALYGKATPTADVNNGYTQMVAEFTGGSVAMMHHNLGSSGDVLKALGPDKVGAIPLPVGPSGKRTVVPNPTDGFGVFKASEHQDAAWKFVQFLLSKESNSYWNQRVGQIPANTDVYGDAWLRADAPVEMALGVLRAKDTVLASAPFALPQFSAITKADSEPLYQKVLLGTMSADDFLRKLADELTAAERDWRSHNG</sequence>
<dbReference type="Pfam" id="PF01547">
    <property type="entry name" value="SBP_bac_1"/>
    <property type="match status" value="1"/>
</dbReference>
<feature type="signal peptide" evidence="6">
    <location>
        <begin position="1"/>
        <end position="18"/>
    </location>
</feature>
<dbReference type="InterPro" id="IPR006059">
    <property type="entry name" value="SBP"/>
</dbReference>
<evidence type="ECO:0000256" key="6">
    <source>
        <dbReference type="SAM" id="SignalP"/>
    </source>
</evidence>